<evidence type="ECO:0000313" key="12">
    <source>
        <dbReference type="Proteomes" id="UP000284177"/>
    </source>
</evidence>
<comment type="subcellular location">
    <subcellularLocation>
        <location evidence="1">Cell membrane</location>
        <topology evidence="1">Multi-pass membrane protein</topology>
    </subcellularLocation>
</comment>
<dbReference type="Pfam" id="PF13367">
    <property type="entry name" value="PrsW-protease"/>
    <property type="match status" value="1"/>
</dbReference>
<dbReference type="PANTHER" id="PTHR36844:SF1">
    <property type="entry name" value="PROTEASE PRSW"/>
    <property type="match status" value="1"/>
</dbReference>
<keyword evidence="7" id="KW-0378">Hydrolase</keyword>
<feature type="transmembrane region" description="Helical" evidence="10">
    <location>
        <begin position="140"/>
        <end position="159"/>
    </location>
</feature>
<dbReference type="GO" id="GO:0008233">
    <property type="term" value="F:peptidase activity"/>
    <property type="evidence" value="ECO:0007669"/>
    <property type="project" value="UniProtKB-KW"/>
</dbReference>
<evidence type="ECO:0000256" key="10">
    <source>
        <dbReference type="SAM" id="Phobius"/>
    </source>
</evidence>
<dbReference type="PIRSF" id="PIRSF016933">
    <property type="entry name" value="PrsW"/>
    <property type="match status" value="1"/>
</dbReference>
<accession>A0A419T9S3</accession>
<name>A0A419T9S3_9FIRM</name>
<gene>
    <name evidence="11" type="ORF">BET03_07975</name>
</gene>
<dbReference type="InterPro" id="IPR026898">
    <property type="entry name" value="PrsW"/>
</dbReference>
<evidence type="ECO:0000256" key="9">
    <source>
        <dbReference type="ARBA" id="ARBA00023136"/>
    </source>
</evidence>
<feature type="transmembrane region" description="Helical" evidence="10">
    <location>
        <begin position="179"/>
        <end position="212"/>
    </location>
</feature>
<comment type="caution">
    <text evidence="11">The sequence shown here is derived from an EMBL/GenBank/DDBJ whole genome shotgun (WGS) entry which is preliminary data.</text>
</comment>
<dbReference type="EMBL" id="MCIB01000002">
    <property type="protein sequence ID" value="RKD34216.1"/>
    <property type="molecule type" value="Genomic_DNA"/>
</dbReference>
<comment type="similarity">
    <text evidence="2">Belongs to the protease PrsW family.</text>
</comment>
<protein>
    <recommendedName>
        <fullName evidence="3">Protease PrsW</fullName>
    </recommendedName>
</protein>
<dbReference type="OrthoDB" id="5504276at2"/>
<evidence type="ECO:0000256" key="1">
    <source>
        <dbReference type="ARBA" id="ARBA00004651"/>
    </source>
</evidence>
<feature type="transmembrane region" description="Helical" evidence="10">
    <location>
        <begin position="61"/>
        <end position="81"/>
    </location>
</feature>
<dbReference type="GO" id="GO:0006508">
    <property type="term" value="P:proteolysis"/>
    <property type="evidence" value="ECO:0007669"/>
    <property type="project" value="UniProtKB-KW"/>
</dbReference>
<keyword evidence="4" id="KW-1003">Cell membrane</keyword>
<evidence type="ECO:0000256" key="5">
    <source>
        <dbReference type="ARBA" id="ARBA00022670"/>
    </source>
</evidence>
<feature type="transmembrane region" description="Helical" evidence="10">
    <location>
        <begin position="107"/>
        <end position="128"/>
    </location>
</feature>
<keyword evidence="5" id="KW-0645">Protease</keyword>
<evidence type="ECO:0000256" key="4">
    <source>
        <dbReference type="ARBA" id="ARBA00022475"/>
    </source>
</evidence>
<keyword evidence="12" id="KW-1185">Reference proteome</keyword>
<feature type="transmembrane region" description="Helical" evidence="10">
    <location>
        <begin position="36"/>
        <end position="54"/>
    </location>
</feature>
<evidence type="ECO:0000256" key="3">
    <source>
        <dbReference type="ARBA" id="ARBA00018997"/>
    </source>
</evidence>
<evidence type="ECO:0000256" key="2">
    <source>
        <dbReference type="ARBA" id="ARBA00009165"/>
    </source>
</evidence>
<keyword evidence="6 10" id="KW-0812">Transmembrane</keyword>
<evidence type="ECO:0000313" key="11">
    <source>
        <dbReference type="EMBL" id="RKD34216.1"/>
    </source>
</evidence>
<dbReference type="InterPro" id="IPR023596">
    <property type="entry name" value="Peptidase_PrsW_arch/bac"/>
</dbReference>
<feature type="transmembrane region" description="Helical" evidence="10">
    <location>
        <begin position="7"/>
        <end position="24"/>
    </location>
</feature>
<keyword evidence="9 10" id="KW-0472">Membrane</keyword>
<dbReference type="PANTHER" id="PTHR36844">
    <property type="entry name" value="PROTEASE PRSW"/>
    <property type="match status" value="1"/>
</dbReference>
<evidence type="ECO:0000256" key="8">
    <source>
        <dbReference type="ARBA" id="ARBA00022989"/>
    </source>
</evidence>
<dbReference type="GO" id="GO:0005886">
    <property type="term" value="C:plasma membrane"/>
    <property type="evidence" value="ECO:0007669"/>
    <property type="project" value="UniProtKB-SubCell"/>
</dbReference>
<dbReference type="Proteomes" id="UP000284177">
    <property type="component" value="Unassembled WGS sequence"/>
</dbReference>
<sequence>MKRLITRLFIIAITPAISIAYAVYLSDRYDREPIGLLIKTFILGALVVIPTIVVERILMYFNVFPGLIGIAYTAFAVAGLVEEFFKREVVLRLAYQSKHFNEKLDGIVYAIFSALGFATIENIIYVVFRFTYNSYVGLYRGILSVPAHGIFAVTMGYYLSLAKFTNNEVEKRNYLNKSLYMPLILHGIFDFILMSRIPFLAFLFVPYVFYLWRTNQIKLNKYIVESKRNFDDINREDKN</sequence>
<dbReference type="RefSeq" id="WP_120167256.1">
    <property type="nucleotide sequence ID" value="NZ_MCIB01000002.1"/>
</dbReference>
<organism evidence="11 12">
    <name type="scientific">Thermohalobacter berrensis</name>
    <dbReference type="NCBI Taxonomy" id="99594"/>
    <lineage>
        <taxon>Bacteria</taxon>
        <taxon>Bacillati</taxon>
        <taxon>Bacillota</taxon>
        <taxon>Tissierellia</taxon>
        <taxon>Tissierellales</taxon>
        <taxon>Thermohalobacteraceae</taxon>
        <taxon>Thermohalobacter</taxon>
    </lineage>
</organism>
<proteinExistence type="inferred from homology"/>
<evidence type="ECO:0000256" key="7">
    <source>
        <dbReference type="ARBA" id="ARBA00022801"/>
    </source>
</evidence>
<reference evidence="11 12" key="1">
    <citation type="submission" date="2016-08" db="EMBL/GenBank/DDBJ databases">
        <title>Novel Firmicutes and Novel Genomes.</title>
        <authorList>
            <person name="Poppleton D.I."/>
            <person name="Gribaldo S."/>
        </authorList>
    </citation>
    <scope>NUCLEOTIDE SEQUENCE [LARGE SCALE GENOMIC DNA]</scope>
    <source>
        <strain evidence="11 12">CTT3</strain>
    </source>
</reference>
<evidence type="ECO:0000256" key="6">
    <source>
        <dbReference type="ARBA" id="ARBA00022692"/>
    </source>
</evidence>
<keyword evidence="8 10" id="KW-1133">Transmembrane helix</keyword>
<dbReference type="AlphaFoldDB" id="A0A419T9S3"/>